<organism evidence="1 2">
    <name type="scientific">Melia azedarach</name>
    <name type="common">Chinaberry tree</name>
    <dbReference type="NCBI Taxonomy" id="155640"/>
    <lineage>
        <taxon>Eukaryota</taxon>
        <taxon>Viridiplantae</taxon>
        <taxon>Streptophyta</taxon>
        <taxon>Embryophyta</taxon>
        <taxon>Tracheophyta</taxon>
        <taxon>Spermatophyta</taxon>
        <taxon>Magnoliopsida</taxon>
        <taxon>eudicotyledons</taxon>
        <taxon>Gunneridae</taxon>
        <taxon>Pentapetalae</taxon>
        <taxon>rosids</taxon>
        <taxon>malvids</taxon>
        <taxon>Sapindales</taxon>
        <taxon>Meliaceae</taxon>
        <taxon>Melia</taxon>
    </lineage>
</organism>
<comment type="caution">
    <text evidence="1">The sequence shown here is derived from an EMBL/GenBank/DDBJ whole genome shotgun (WGS) entry which is preliminary data.</text>
</comment>
<accession>A0ACC1YZ04</accession>
<dbReference type="EMBL" id="CM051394">
    <property type="protein sequence ID" value="KAJ4728930.1"/>
    <property type="molecule type" value="Genomic_DNA"/>
</dbReference>
<proteinExistence type="predicted"/>
<dbReference type="Proteomes" id="UP001164539">
    <property type="component" value="Chromosome 1"/>
</dbReference>
<gene>
    <name evidence="1" type="ORF">OWV82_001787</name>
</gene>
<keyword evidence="2" id="KW-1185">Reference proteome</keyword>
<evidence type="ECO:0000313" key="2">
    <source>
        <dbReference type="Proteomes" id="UP001164539"/>
    </source>
</evidence>
<reference evidence="1 2" key="1">
    <citation type="journal article" date="2023" name="Science">
        <title>Complex scaffold remodeling in plant triterpene biosynthesis.</title>
        <authorList>
            <person name="De La Pena R."/>
            <person name="Hodgson H."/>
            <person name="Liu J.C."/>
            <person name="Stephenson M.J."/>
            <person name="Martin A.C."/>
            <person name="Owen C."/>
            <person name="Harkess A."/>
            <person name="Leebens-Mack J."/>
            <person name="Jimenez L.E."/>
            <person name="Osbourn A."/>
            <person name="Sattely E.S."/>
        </authorList>
    </citation>
    <scope>NUCLEOTIDE SEQUENCE [LARGE SCALE GENOMIC DNA]</scope>
    <source>
        <strain evidence="2">cv. JPN11</strain>
        <tissue evidence="1">Leaf</tissue>
    </source>
</reference>
<sequence length="618" mass="68083">MEQLKEPPPFMKSVNELGGLAVAVNAFQSRLQDLLNHVDFIQNTIETKENSLQRGENKKSLERKPPEIVSETTHHQSRTADADTEKEDTRDEIVTETKTKMEVKNGRSGRSELQYLAKMMCSRGLRKYVVSHLSEIQNLRGEAVLALKSAPNPAKLVLDCVGRFFLQGIKAYTKNSPMISSRQASVLMLEVFLSVIGESEEEIEIEKLVKQEAEKNAIAWRKRLISEGGVRRASEIDARGLLLFIACFGIPNAFKDEDVRDLIRFINLKEIGHLLKGSRVLVAKIPDIIENMKKSGMHVDAVDVVYTFGIEDKFSPQTILISFLRESKEAWRKTKRDAPIPLKEANEKHLAALKSVIKCLEDRKLDPAKLLPGWQIKDKIVKLEKDIADLNKQIMEHKIMPKRKAGQIESSNKLNSQDIKRSRFTANGLSLMANGSSLISSPGVLRLHDPRVANYAEGKSTYDYLTPNLLDGGFSGYISSQPAVQSHVYNTATSADLGTVVAGVSNVHAVGTEVGVSPGIHTLPTGSFAGGEMSAPKVGQTMYANGYSYGWQTERDVPYNQRLIGQSLTGQPASTGVDGLYRPSPSIDSFAGLPNAPSMGVGNQNPSSDLYSFADSVT</sequence>
<evidence type="ECO:0000313" key="1">
    <source>
        <dbReference type="EMBL" id="KAJ4728930.1"/>
    </source>
</evidence>
<name>A0ACC1YZ04_MELAZ</name>
<protein>
    <submittedName>
        <fullName evidence="1">FRIGIDA-like protein</fullName>
    </submittedName>
</protein>